<dbReference type="Gene3D" id="2.30.40.10">
    <property type="entry name" value="Urease, subunit C, domain 1"/>
    <property type="match status" value="1"/>
</dbReference>
<sequence length="238" mass="25213">PCRTGQLYHEPAEYAALIAKAHRLGLQTATHAQSPTAVEMVVSAIEAAQGERPDLDARHRIEQCGLPTPEQIRRMAAAGIHPVNQPQHYYNWGEGVKAAVGTPGGRFNPLGEFISAGVPGTISSDAPVAEPRPLEAIQAAATRITRSGHRLGPDSLLITARQALGAHTINAARTLGREDDLGSLSAGKRADFAVLGADPLAVDAGEIAGIEVLETWVDGIPQFTADRPMRRNLEAQHA</sequence>
<organism evidence="2 3">
    <name type="scientific">Arthrobacter deserti</name>
    <dbReference type="NCBI Taxonomy" id="1742687"/>
    <lineage>
        <taxon>Bacteria</taxon>
        <taxon>Bacillati</taxon>
        <taxon>Actinomycetota</taxon>
        <taxon>Actinomycetes</taxon>
        <taxon>Micrococcales</taxon>
        <taxon>Micrococcaceae</taxon>
        <taxon>Arthrobacter</taxon>
    </lineage>
</organism>
<evidence type="ECO:0000259" key="1">
    <source>
        <dbReference type="Pfam" id="PF07969"/>
    </source>
</evidence>
<gene>
    <name evidence="2" type="ORF">HER39_17995</name>
</gene>
<dbReference type="Proteomes" id="UP000523795">
    <property type="component" value="Unassembled WGS sequence"/>
</dbReference>
<feature type="domain" description="Amidohydrolase 3" evidence="1">
    <location>
        <begin position="4"/>
        <end position="219"/>
    </location>
</feature>
<dbReference type="PANTHER" id="PTHR22642">
    <property type="entry name" value="IMIDAZOLONEPROPIONASE"/>
    <property type="match status" value="1"/>
</dbReference>
<dbReference type="SUPFAM" id="SSF51338">
    <property type="entry name" value="Composite domain of metallo-dependent hydrolases"/>
    <property type="match status" value="1"/>
</dbReference>
<dbReference type="InterPro" id="IPR032466">
    <property type="entry name" value="Metal_Hydrolase"/>
</dbReference>
<proteinExistence type="predicted"/>
<accession>A0ABX1JVS3</accession>
<dbReference type="InterPro" id="IPR013108">
    <property type="entry name" value="Amidohydro_3"/>
</dbReference>
<keyword evidence="3" id="KW-1185">Reference proteome</keyword>
<evidence type="ECO:0000313" key="2">
    <source>
        <dbReference type="EMBL" id="NKX52429.1"/>
    </source>
</evidence>
<dbReference type="Pfam" id="PF07969">
    <property type="entry name" value="Amidohydro_3"/>
    <property type="match status" value="1"/>
</dbReference>
<evidence type="ECO:0000313" key="3">
    <source>
        <dbReference type="Proteomes" id="UP000523795"/>
    </source>
</evidence>
<reference evidence="2 3" key="1">
    <citation type="submission" date="2020-04" db="EMBL/GenBank/DDBJ databases">
        <authorList>
            <person name="Liu S."/>
        </authorList>
    </citation>
    <scope>NUCLEOTIDE SEQUENCE [LARGE SCALE GENOMIC DNA]</scope>
    <source>
        <strain evidence="2 3">CGMCC 1.15091</strain>
    </source>
</reference>
<dbReference type="PANTHER" id="PTHR22642:SF2">
    <property type="entry name" value="PROTEIN LONG AFTER FAR-RED 3"/>
    <property type="match status" value="1"/>
</dbReference>
<protein>
    <submittedName>
        <fullName evidence="2">Amidohydrolase family protein</fullName>
    </submittedName>
</protein>
<dbReference type="InterPro" id="IPR011059">
    <property type="entry name" value="Metal-dep_hydrolase_composite"/>
</dbReference>
<feature type="non-terminal residue" evidence="2">
    <location>
        <position position="1"/>
    </location>
</feature>
<name>A0ABX1JVS3_9MICC</name>
<dbReference type="EMBL" id="JAAZSR010000532">
    <property type="protein sequence ID" value="NKX52429.1"/>
    <property type="molecule type" value="Genomic_DNA"/>
</dbReference>
<dbReference type="SUPFAM" id="SSF51556">
    <property type="entry name" value="Metallo-dependent hydrolases"/>
    <property type="match status" value="1"/>
</dbReference>
<dbReference type="Gene3D" id="3.20.20.140">
    <property type="entry name" value="Metal-dependent hydrolases"/>
    <property type="match status" value="1"/>
</dbReference>
<comment type="caution">
    <text evidence="2">The sequence shown here is derived from an EMBL/GenBank/DDBJ whole genome shotgun (WGS) entry which is preliminary data.</text>
</comment>